<dbReference type="InterPro" id="IPR036770">
    <property type="entry name" value="Ankyrin_rpt-contain_sf"/>
</dbReference>
<dbReference type="PANTHER" id="PTHR24186:SF50">
    <property type="entry name" value="ANKYRIN REPEAT-CONTAINING PROTEIN ITN1-LIKE ISOFORM X1"/>
    <property type="match status" value="1"/>
</dbReference>
<dbReference type="SUPFAM" id="SSF48403">
    <property type="entry name" value="Ankyrin repeat"/>
    <property type="match status" value="1"/>
</dbReference>
<dbReference type="PROSITE" id="PS50297">
    <property type="entry name" value="ANK_REP_REGION"/>
    <property type="match status" value="2"/>
</dbReference>
<evidence type="ECO:0000313" key="6">
    <source>
        <dbReference type="EMBL" id="TVU17325.1"/>
    </source>
</evidence>
<keyword evidence="7" id="KW-1185">Reference proteome</keyword>
<evidence type="ECO:0000313" key="7">
    <source>
        <dbReference type="Proteomes" id="UP000324897"/>
    </source>
</evidence>
<dbReference type="PANTHER" id="PTHR24186">
    <property type="entry name" value="PROTEIN PHOSPHATASE 1 REGULATORY SUBUNIT"/>
    <property type="match status" value="1"/>
</dbReference>
<feature type="repeat" description="ANK" evidence="3">
    <location>
        <begin position="228"/>
        <end position="250"/>
    </location>
</feature>
<feature type="transmembrane region" description="Helical" evidence="5">
    <location>
        <begin position="626"/>
        <end position="647"/>
    </location>
</feature>
<comment type="caution">
    <text evidence="6">The sequence shown here is derived from an EMBL/GenBank/DDBJ whole genome shotgun (WGS) entry which is preliminary data.</text>
</comment>
<accession>A0A5J9U199</accession>
<feature type="repeat" description="ANK" evidence="3">
    <location>
        <begin position="510"/>
        <end position="533"/>
    </location>
</feature>
<dbReference type="Pfam" id="PF00023">
    <property type="entry name" value="Ank"/>
    <property type="match status" value="1"/>
</dbReference>
<feature type="compositionally biased region" description="Polar residues" evidence="4">
    <location>
        <begin position="105"/>
        <end position="116"/>
    </location>
</feature>
<dbReference type="PROSITE" id="PS50088">
    <property type="entry name" value="ANK_REPEAT"/>
    <property type="match status" value="2"/>
</dbReference>
<dbReference type="GO" id="GO:0005886">
    <property type="term" value="C:plasma membrane"/>
    <property type="evidence" value="ECO:0007669"/>
    <property type="project" value="TreeGrafter"/>
</dbReference>
<evidence type="ECO:0000256" key="2">
    <source>
        <dbReference type="ARBA" id="ARBA00023043"/>
    </source>
</evidence>
<evidence type="ECO:0000256" key="4">
    <source>
        <dbReference type="SAM" id="MobiDB-lite"/>
    </source>
</evidence>
<keyword evidence="2 3" id="KW-0040">ANK repeat</keyword>
<gene>
    <name evidence="6" type="ORF">EJB05_33350</name>
</gene>
<dbReference type="Proteomes" id="UP000324897">
    <property type="component" value="Chromosome 7"/>
</dbReference>
<dbReference type="Gene3D" id="1.25.40.20">
    <property type="entry name" value="Ankyrin repeat-containing domain"/>
    <property type="match status" value="1"/>
</dbReference>
<dbReference type="AlphaFoldDB" id="A0A5J9U199"/>
<dbReference type="OrthoDB" id="1847170at2759"/>
<evidence type="ECO:0000256" key="1">
    <source>
        <dbReference type="ARBA" id="ARBA00022737"/>
    </source>
</evidence>
<name>A0A5J9U199_9POAL</name>
<evidence type="ECO:0000256" key="5">
    <source>
        <dbReference type="SAM" id="Phobius"/>
    </source>
</evidence>
<organism evidence="6 7">
    <name type="scientific">Eragrostis curvula</name>
    <name type="common">weeping love grass</name>
    <dbReference type="NCBI Taxonomy" id="38414"/>
    <lineage>
        <taxon>Eukaryota</taxon>
        <taxon>Viridiplantae</taxon>
        <taxon>Streptophyta</taxon>
        <taxon>Embryophyta</taxon>
        <taxon>Tracheophyta</taxon>
        <taxon>Spermatophyta</taxon>
        <taxon>Magnoliopsida</taxon>
        <taxon>Liliopsida</taxon>
        <taxon>Poales</taxon>
        <taxon>Poaceae</taxon>
        <taxon>PACMAD clade</taxon>
        <taxon>Chloridoideae</taxon>
        <taxon>Eragrostideae</taxon>
        <taxon>Eragrostidinae</taxon>
        <taxon>Eragrostis</taxon>
    </lineage>
</organism>
<feature type="transmembrane region" description="Helical" evidence="5">
    <location>
        <begin position="698"/>
        <end position="719"/>
    </location>
</feature>
<feature type="region of interest" description="Disordered" evidence="4">
    <location>
        <begin position="104"/>
        <end position="124"/>
    </location>
</feature>
<dbReference type="EMBL" id="RWGY01000029">
    <property type="protein sequence ID" value="TVU17325.1"/>
    <property type="molecule type" value="Genomic_DNA"/>
</dbReference>
<keyword evidence="1" id="KW-0677">Repeat</keyword>
<reference evidence="6 7" key="1">
    <citation type="journal article" date="2019" name="Sci. Rep.">
        <title>A high-quality genome of Eragrostis curvula grass provides insights into Poaceae evolution and supports new strategies to enhance forage quality.</title>
        <authorList>
            <person name="Carballo J."/>
            <person name="Santos B.A.C.M."/>
            <person name="Zappacosta D."/>
            <person name="Garbus I."/>
            <person name="Selva J.P."/>
            <person name="Gallo C.A."/>
            <person name="Diaz A."/>
            <person name="Albertini E."/>
            <person name="Caccamo M."/>
            <person name="Echenique V."/>
        </authorList>
    </citation>
    <scope>NUCLEOTIDE SEQUENCE [LARGE SCALE GENOMIC DNA]</scope>
    <source>
        <strain evidence="7">cv. Victoria</strain>
        <tissue evidence="6">Leaf</tissue>
    </source>
</reference>
<feature type="transmembrane region" description="Helical" evidence="5">
    <location>
        <begin position="653"/>
        <end position="677"/>
    </location>
</feature>
<feature type="transmembrane region" description="Helical" evidence="5">
    <location>
        <begin position="585"/>
        <end position="605"/>
    </location>
</feature>
<dbReference type="InterPro" id="IPR002110">
    <property type="entry name" value="Ankyrin_rpt"/>
</dbReference>
<protein>
    <submittedName>
        <fullName evidence="6">Uncharacterized protein</fullName>
    </submittedName>
</protein>
<evidence type="ECO:0000256" key="3">
    <source>
        <dbReference type="PROSITE-ProRule" id="PRU00023"/>
    </source>
</evidence>
<sequence length="725" mass="79934">MASNNGDQPPALTTVTLPAKLLMGSDPDNHERLKDLLKKEEIFVVMASSNNDEDTNPASTSTVAVMHPRLLMAARNGDFKVLENLLVNHQVCQTVKPHFVIQMPKGSSTTEDTAGDTQHPRHGTDEDIAQSANCSNEIMPDQQTSCVGPGKSTVHSSTSNSPCSVVHQASLEAAMPSVVSLLDGVTLDSEEDSTLHVVAASGDSVQYLQCAELIYAKAGHLLDAGNKNGDTPLHCAARAGNPNMVSRIIELATHERDDKKRVLELLRKMNRIGETPLHGAVRSANREVLEKLMSEDPELVHLPGDGVSPLYLAFSLGKLDFAWELIQRSSKKLSYSGPDGRNVLHIAVFQHKELSTLVEICKDEVVEVQHGNQTQRVPLLLQLTSQRDKNGSTPLHFAVSLETRISNGFSRWSERFWSKPSPTTLLLEANETAVYQPDNQGSYPIHVAACSGKLKAVMILVRRCPDCATLRNARGRTFLHIAVEKKRYDVVAFVCRSPEFKSILNAQDRHGNTALHLAVQVGDLSIFNCLIRNRQNPRFMMPQSLVLAGAAIGYSRPDHFNEKYMKPRDENKESEYTTNATQVTGISSVLVATVTFAAAFTFLLYSGVASRDISNRLRYYLLSRHLLHGSVRSLIAAFAMGMYVVLAPVAPKMAASVCVISFGSLLFGNMDLWRYLVHTNTLRVRKGILAARPQVRPILKVTFRPFWSYIIIFGLPAILKIHGTH</sequence>
<dbReference type="SMART" id="SM00248">
    <property type="entry name" value="ANK"/>
    <property type="match status" value="7"/>
</dbReference>
<dbReference type="Gramene" id="TVU17325">
    <property type="protein sequence ID" value="TVU17325"/>
    <property type="gene ID" value="EJB05_33350"/>
</dbReference>
<keyword evidence="5" id="KW-1133">Transmembrane helix</keyword>
<feature type="non-terminal residue" evidence="6">
    <location>
        <position position="1"/>
    </location>
</feature>
<dbReference type="Pfam" id="PF12796">
    <property type="entry name" value="Ank_2"/>
    <property type="match status" value="2"/>
</dbReference>
<keyword evidence="5" id="KW-0812">Transmembrane</keyword>
<keyword evidence="5" id="KW-0472">Membrane</keyword>
<proteinExistence type="predicted"/>